<organism evidence="2">
    <name type="scientific">Anopheles marajoara</name>
    <dbReference type="NCBI Taxonomy" id="58244"/>
    <lineage>
        <taxon>Eukaryota</taxon>
        <taxon>Metazoa</taxon>
        <taxon>Ecdysozoa</taxon>
        <taxon>Arthropoda</taxon>
        <taxon>Hexapoda</taxon>
        <taxon>Insecta</taxon>
        <taxon>Pterygota</taxon>
        <taxon>Neoptera</taxon>
        <taxon>Endopterygota</taxon>
        <taxon>Diptera</taxon>
        <taxon>Nematocera</taxon>
        <taxon>Culicoidea</taxon>
        <taxon>Culicidae</taxon>
        <taxon>Anophelinae</taxon>
        <taxon>Anopheles</taxon>
    </lineage>
</organism>
<keyword evidence="1" id="KW-0732">Signal</keyword>
<dbReference type="AlphaFoldDB" id="A0A2M4C6G8"/>
<reference evidence="2" key="1">
    <citation type="submission" date="2018-01" db="EMBL/GenBank/DDBJ databases">
        <title>An insight into the sialome of Amazonian anophelines.</title>
        <authorList>
            <person name="Ribeiro J.M."/>
            <person name="Scarpassa V."/>
            <person name="Calvo E."/>
        </authorList>
    </citation>
    <scope>NUCLEOTIDE SEQUENCE</scope>
    <source>
        <tissue evidence="2">Salivary glands</tissue>
    </source>
</reference>
<feature type="chain" id="PRO_5014695167" evidence="1">
    <location>
        <begin position="24"/>
        <end position="170"/>
    </location>
</feature>
<accession>A0A2M4C6G8</accession>
<feature type="signal peptide" evidence="1">
    <location>
        <begin position="1"/>
        <end position="23"/>
    </location>
</feature>
<sequence>MIEICESVRLFLTLFALTLTSKAARVDDSSSSRRSSSIVSPASSRSTSDTLVFISSISLRISRSSCSMLSSAAVSFRLRAGANRCSTLPYGIHGYYLFRGRRRWLQMKGRPQIFPALRSPVVSYGDKTTNTQHTTTPSHRTIHYTLGCSLCSLFTHTMLSLPDGCCCCCC</sequence>
<name>A0A2M4C6G8_9DIPT</name>
<evidence type="ECO:0000313" key="2">
    <source>
        <dbReference type="EMBL" id="MBW60751.1"/>
    </source>
</evidence>
<evidence type="ECO:0000256" key="1">
    <source>
        <dbReference type="SAM" id="SignalP"/>
    </source>
</evidence>
<protein>
    <submittedName>
        <fullName evidence="2">Putative secreted protein</fullName>
    </submittedName>
</protein>
<proteinExistence type="predicted"/>
<dbReference type="EMBL" id="GGFJ01011610">
    <property type="protein sequence ID" value="MBW60751.1"/>
    <property type="molecule type" value="Transcribed_RNA"/>
</dbReference>